<feature type="compositionally biased region" description="Acidic residues" evidence="1">
    <location>
        <begin position="197"/>
        <end position="206"/>
    </location>
</feature>
<protein>
    <submittedName>
        <fullName evidence="2">Uncharacterized protein</fullName>
    </submittedName>
</protein>
<dbReference type="GeneID" id="36571968"/>
<feature type="compositionally biased region" description="Low complexity" evidence="1">
    <location>
        <begin position="865"/>
        <end position="878"/>
    </location>
</feature>
<feature type="region of interest" description="Disordered" evidence="1">
    <location>
        <begin position="630"/>
        <end position="704"/>
    </location>
</feature>
<reference evidence="2 3" key="1">
    <citation type="journal article" date="2018" name="New Phytol.">
        <title>Comparative genomics and transcriptomics depict ericoid mycorrhizal fungi as versatile saprotrophs and plant mutualists.</title>
        <authorList>
            <person name="Martino E."/>
            <person name="Morin E."/>
            <person name="Grelet G.A."/>
            <person name="Kuo A."/>
            <person name="Kohler A."/>
            <person name="Daghino S."/>
            <person name="Barry K.W."/>
            <person name="Cichocki N."/>
            <person name="Clum A."/>
            <person name="Dockter R.B."/>
            <person name="Hainaut M."/>
            <person name="Kuo R.C."/>
            <person name="LaButti K."/>
            <person name="Lindahl B.D."/>
            <person name="Lindquist E.A."/>
            <person name="Lipzen A."/>
            <person name="Khouja H.R."/>
            <person name="Magnuson J."/>
            <person name="Murat C."/>
            <person name="Ohm R.A."/>
            <person name="Singer S.W."/>
            <person name="Spatafora J.W."/>
            <person name="Wang M."/>
            <person name="Veneault-Fourrey C."/>
            <person name="Henrissat B."/>
            <person name="Grigoriev I.V."/>
            <person name="Martin F.M."/>
            <person name="Perotto S."/>
        </authorList>
    </citation>
    <scope>NUCLEOTIDE SEQUENCE [LARGE SCALE GENOMIC DNA]</scope>
    <source>
        <strain evidence="2 3">ATCC 22711</strain>
    </source>
</reference>
<feature type="region of interest" description="Disordered" evidence="1">
    <location>
        <begin position="744"/>
        <end position="909"/>
    </location>
</feature>
<feature type="region of interest" description="Disordered" evidence="1">
    <location>
        <begin position="535"/>
        <end position="591"/>
    </location>
</feature>
<feature type="compositionally biased region" description="Low complexity" evidence="1">
    <location>
        <begin position="1261"/>
        <end position="1291"/>
    </location>
</feature>
<dbReference type="Proteomes" id="UP000241818">
    <property type="component" value="Unassembled WGS sequence"/>
</dbReference>
<feature type="compositionally biased region" description="Polar residues" evidence="1">
    <location>
        <begin position="1038"/>
        <end position="1063"/>
    </location>
</feature>
<feature type="region of interest" description="Disordered" evidence="1">
    <location>
        <begin position="419"/>
        <end position="513"/>
    </location>
</feature>
<feature type="region of interest" description="Disordered" evidence="1">
    <location>
        <begin position="1353"/>
        <end position="1390"/>
    </location>
</feature>
<feature type="compositionally biased region" description="Low complexity" evidence="1">
    <location>
        <begin position="630"/>
        <end position="642"/>
    </location>
</feature>
<feature type="compositionally biased region" description="Low complexity" evidence="1">
    <location>
        <begin position="573"/>
        <end position="583"/>
    </location>
</feature>
<evidence type="ECO:0000313" key="3">
    <source>
        <dbReference type="Proteomes" id="UP000241818"/>
    </source>
</evidence>
<name>A0A2T3B3Z7_AMORE</name>
<feature type="compositionally biased region" description="Basic and acidic residues" evidence="1">
    <location>
        <begin position="997"/>
        <end position="1006"/>
    </location>
</feature>
<feature type="region of interest" description="Disordered" evidence="1">
    <location>
        <begin position="1"/>
        <end position="42"/>
    </location>
</feature>
<proteinExistence type="predicted"/>
<feature type="compositionally biased region" description="Polar residues" evidence="1">
    <location>
        <begin position="1292"/>
        <end position="1317"/>
    </location>
</feature>
<dbReference type="EMBL" id="KZ679010">
    <property type="protein sequence ID" value="PSS20360.1"/>
    <property type="molecule type" value="Genomic_DNA"/>
</dbReference>
<evidence type="ECO:0000313" key="2">
    <source>
        <dbReference type="EMBL" id="PSS20360.1"/>
    </source>
</evidence>
<sequence>MAPPELSLQTDRFDSGRPTPRATRSQSISSDRPSLAGVGGLLSPPASISPEPAFIAASAASQIVTNDHDSQSDAWFDQHGIEPSGETALVAPPALALVNRFLDQLLYNFLSISRSTSLPSLRPAIGEVLKQKLARDAISGADQELQEYLGGGEDEELLALQGAPEPNAADWDLELVWKRTRLRCMVYSSLGDMEEEDEDFYTEQEQLDGPTGSPDQFSNNSAVVSPAVAIFLTSILEFMGEQVLMVAGQAAYHRLRIKHEREERGDSSPSVEIAERVVVEEADMERVALDRTLGRLWRSWKKRIRSPSISVSMLNRSFSRESLRSQPQASRAVSRAASVAPENRLKEEVPQTLSSATVLAEHEHAATIPLPLSADDIREIEIPGLALQSDEEDDVANEYEAIQLPPRPKSLIIFTQPTQGLLTPPSSQTHSPMFFPPTSRKRSYSLPSPAPSLYGFPASKRPKASDGELGEDQEDAKGTDVVEQNTEEQPTDLEGKVDEEQAHNALTEESSTNKGLIATAVGAVAVAGITAAANGGASEVEPDQNEEADAEEEFNEEPQILTSSRVSIGGRISPEVASAPSRRSSVRSHSVHSLRLIDVSSPKSPAQLRGISVDTTDYFTAGRAVTLSSPSSISSIHSHLPSESATPRLAGSISKVGTASPITRNGSATSSRQARPSAEEPISEAVEQEASGSESESEAAVPSRFAAAMQGVDVWSEPVSPQFTSQPVSREVTPQPAAFVLSAAPASRNSRGNANASVVESHPPQPSAALGVTKTRGDHGGIPPLTPLREMMEGAPDTSDEASLAPSYDGPSFSEPGVHRHSHSISGSSLPQRSARSQAASTIRGSPPRTSREDYSRKETKAPRSIHTSGSGSSSTASHKLKPVRTSEESVPSAVEDKGQSFEQLIRSDQTIQYTLTPQNMRDIEAPDSPRAVVTPVRVNAQEGPRPATGRSHSSSTGKYTKPAVVENPQSARAMKTAPRPAPNTGARLRPAISQPRDAKADRESMGDFAEFIKSTGPANGHKAPPRSGPVDSLRGTARSTSGSEPRSGAISATSRRTESSNGRPKLQARDAAVSRDDSISDLIDFVRSGPQLEKDNHRIPRTVAPFRTTMDSDQMSGAVGGKATDATLPDARYSQASVSVDSSVTSQSALLNGSSNISKPQPSQTNRDLDMEDHMPKRKTRRVRDMYQIDFSDEEEEYEAVSKSKPKPVQEESLADFLRNVPPPPDPTPVPLIQTASRASSKDVKKKPSTTSIMSRFGRSNSNQQSPSKPKSSGQESRSSLSRSGASQVSNHTPISVQINNNYKPPTNESARGGNYVSQVDSARNKVVQKSYQPREAVYPTTRTNDLAAFLRDSEPPTPTQAQPKTFAPTVQKEESSTFHRMFGRKKVH</sequence>
<feature type="compositionally biased region" description="Polar residues" evidence="1">
    <location>
        <begin position="419"/>
        <end position="431"/>
    </location>
</feature>
<organism evidence="2 3">
    <name type="scientific">Amorphotheca resinae ATCC 22711</name>
    <dbReference type="NCBI Taxonomy" id="857342"/>
    <lineage>
        <taxon>Eukaryota</taxon>
        <taxon>Fungi</taxon>
        <taxon>Dikarya</taxon>
        <taxon>Ascomycota</taxon>
        <taxon>Pezizomycotina</taxon>
        <taxon>Leotiomycetes</taxon>
        <taxon>Helotiales</taxon>
        <taxon>Amorphothecaceae</taxon>
        <taxon>Amorphotheca</taxon>
    </lineage>
</organism>
<feature type="compositionally biased region" description="Low complexity" evidence="1">
    <location>
        <begin position="444"/>
        <end position="454"/>
    </location>
</feature>
<feature type="compositionally biased region" description="Low complexity" evidence="1">
    <location>
        <begin position="683"/>
        <end position="703"/>
    </location>
</feature>
<gene>
    <name evidence="2" type="ORF">M430DRAFT_18516</name>
</gene>
<feature type="compositionally biased region" description="Acidic residues" evidence="1">
    <location>
        <begin position="540"/>
        <end position="556"/>
    </location>
</feature>
<feature type="compositionally biased region" description="Polar residues" evidence="1">
    <location>
        <begin position="824"/>
        <end position="844"/>
    </location>
</feature>
<feature type="compositionally biased region" description="Low complexity" evidence="1">
    <location>
        <begin position="1135"/>
        <end position="1150"/>
    </location>
</feature>
<feature type="compositionally biased region" description="Pro residues" evidence="1">
    <location>
        <begin position="1222"/>
        <end position="1231"/>
    </location>
</feature>
<feature type="compositionally biased region" description="Polar residues" evidence="1">
    <location>
        <begin position="22"/>
        <end position="32"/>
    </location>
</feature>
<feature type="compositionally biased region" description="Polar residues" evidence="1">
    <location>
        <begin position="1151"/>
        <end position="1167"/>
    </location>
</feature>
<accession>A0A2T3B3Z7</accession>
<feature type="region of interest" description="Disordered" evidence="1">
    <location>
        <begin position="197"/>
        <end position="218"/>
    </location>
</feature>
<dbReference type="OrthoDB" id="5382203at2759"/>
<dbReference type="InParanoid" id="A0A2T3B3Z7"/>
<dbReference type="RefSeq" id="XP_024721630.1">
    <property type="nucleotide sequence ID" value="XM_024863887.1"/>
</dbReference>
<keyword evidence="3" id="KW-1185">Reference proteome</keyword>
<feature type="compositionally biased region" description="Basic and acidic residues" evidence="1">
    <location>
        <begin position="493"/>
        <end position="502"/>
    </location>
</feature>
<feature type="compositionally biased region" description="Polar residues" evidence="1">
    <location>
        <begin position="655"/>
        <end position="674"/>
    </location>
</feature>
<evidence type="ECO:0000256" key="1">
    <source>
        <dbReference type="SAM" id="MobiDB-lite"/>
    </source>
</evidence>
<feature type="region of interest" description="Disordered" evidence="1">
    <location>
        <begin position="1092"/>
        <end position="1317"/>
    </location>
</feature>
<feature type="compositionally biased region" description="Basic and acidic residues" evidence="1">
    <location>
        <begin position="850"/>
        <end position="862"/>
    </location>
</feature>
<feature type="region of interest" description="Disordered" evidence="1">
    <location>
        <begin position="937"/>
        <end position="1076"/>
    </location>
</feature>
<feature type="compositionally biased region" description="Polar residues" evidence="1">
    <location>
        <begin position="747"/>
        <end position="758"/>
    </location>
</feature>
<dbReference type="STRING" id="857342.A0A2T3B3Z7"/>